<name>A0A8S9LXB2_BRACR</name>
<accession>A0A8S9LXB2</accession>
<sequence length="135" mass="15065">MYHFSQPTGASLVASHVLRTAAGTLVHALRGALLVPPDTRRRWDLLNSAALHHQSPLLRLTTPSMRSFATRHLRKPKVKPLYTIYSHRSSVLLTASGEGRSVMEEMSTPITRRRRENSGADLENGKLDLTKSLRS</sequence>
<organism evidence="2">
    <name type="scientific">Brassica cretica</name>
    <name type="common">Mustard</name>
    <dbReference type="NCBI Taxonomy" id="69181"/>
    <lineage>
        <taxon>Eukaryota</taxon>
        <taxon>Viridiplantae</taxon>
        <taxon>Streptophyta</taxon>
        <taxon>Embryophyta</taxon>
        <taxon>Tracheophyta</taxon>
        <taxon>Spermatophyta</taxon>
        <taxon>Magnoliopsida</taxon>
        <taxon>eudicotyledons</taxon>
        <taxon>Gunneridae</taxon>
        <taxon>Pentapetalae</taxon>
        <taxon>rosids</taxon>
        <taxon>malvids</taxon>
        <taxon>Brassicales</taxon>
        <taxon>Brassicaceae</taxon>
        <taxon>Brassiceae</taxon>
        <taxon>Brassica</taxon>
    </lineage>
</organism>
<evidence type="ECO:0000256" key="1">
    <source>
        <dbReference type="SAM" id="MobiDB-lite"/>
    </source>
</evidence>
<protein>
    <submittedName>
        <fullName evidence="2">Uncharacterized protein</fullName>
    </submittedName>
</protein>
<gene>
    <name evidence="2" type="ORF">F2Q70_00012714</name>
</gene>
<dbReference type="EMBL" id="QGKY02000089">
    <property type="protein sequence ID" value="KAF2609876.1"/>
    <property type="molecule type" value="Genomic_DNA"/>
</dbReference>
<proteinExistence type="predicted"/>
<dbReference type="AlphaFoldDB" id="A0A8S9LXB2"/>
<reference evidence="2" key="1">
    <citation type="submission" date="2019-12" db="EMBL/GenBank/DDBJ databases">
        <title>Genome sequencing and annotation of Brassica cretica.</title>
        <authorList>
            <person name="Studholme D.J."/>
            <person name="Sarris P.F."/>
        </authorList>
    </citation>
    <scope>NUCLEOTIDE SEQUENCE</scope>
    <source>
        <strain evidence="2">PFS-102/07</strain>
        <tissue evidence="2">Leaf</tissue>
    </source>
</reference>
<feature type="compositionally biased region" description="Basic and acidic residues" evidence="1">
    <location>
        <begin position="123"/>
        <end position="135"/>
    </location>
</feature>
<feature type="region of interest" description="Disordered" evidence="1">
    <location>
        <begin position="100"/>
        <end position="135"/>
    </location>
</feature>
<comment type="caution">
    <text evidence="2">The sequence shown here is derived from an EMBL/GenBank/DDBJ whole genome shotgun (WGS) entry which is preliminary data.</text>
</comment>
<evidence type="ECO:0000313" key="2">
    <source>
        <dbReference type="EMBL" id="KAF2609876.1"/>
    </source>
</evidence>